<organism evidence="1 2">
    <name type="scientific">Segatella copri</name>
    <dbReference type="NCBI Taxonomy" id="165179"/>
    <lineage>
        <taxon>Bacteria</taxon>
        <taxon>Pseudomonadati</taxon>
        <taxon>Bacteroidota</taxon>
        <taxon>Bacteroidia</taxon>
        <taxon>Bacteroidales</taxon>
        <taxon>Prevotellaceae</taxon>
        <taxon>Segatella</taxon>
    </lineage>
</organism>
<dbReference type="AlphaFoldDB" id="A0A6A7W1A8"/>
<dbReference type="RefSeq" id="WP_153079937.1">
    <property type="nucleotide sequence ID" value="NZ_JBALKF010000004.1"/>
</dbReference>
<reference evidence="1 2" key="1">
    <citation type="submission" date="2019-09" db="EMBL/GenBank/DDBJ databases">
        <title>Distinct polysaccharide growth profiles of human intestinal Prevotella copri isolates.</title>
        <authorList>
            <person name="Fehlner-Peach H."/>
            <person name="Magnabosco C."/>
            <person name="Raghavan V."/>
            <person name="Scher J.U."/>
            <person name="Tett A."/>
            <person name="Cox L.M."/>
            <person name="Gottsegen C."/>
            <person name="Watters A."/>
            <person name="Wiltshire- Gordon J.D."/>
            <person name="Segata N."/>
            <person name="Bonneau R."/>
            <person name="Littman D.R."/>
        </authorList>
    </citation>
    <scope>NUCLEOTIDE SEQUENCE [LARGE SCALE GENOMIC DNA]</scope>
    <source>
        <strain evidence="2">iK21513</strain>
    </source>
</reference>
<evidence type="ECO:0008006" key="3">
    <source>
        <dbReference type="Google" id="ProtNLM"/>
    </source>
</evidence>
<proteinExistence type="predicted"/>
<protein>
    <recommendedName>
        <fullName evidence="3">Glycosyltransferase</fullName>
    </recommendedName>
</protein>
<name>A0A6A7W1A8_9BACT</name>
<accession>A0A6A7W1A8</accession>
<evidence type="ECO:0000313" key="1">
    <source>
        <dbReference type="EMBL" id="MQN11089.1"/>
    </source>
</evidence>
<dbReference type="EMBL" id="VZCY01000118">
    <property type="protein sequence ID" value="MQN11089.1"/>
    <property type="molecule type" value="Genomic_DNA"/>
</dbReference>
<dbReference type="Proteomes" id="UP000406735">
    <property type="component" value="Unassembled WGS sequence"/>
</dbReference>
<comment type="caution">
    <text evidence="1">The sequence shown here is derived from an EMBL/GenBank/DDBJ whole genome shotgun (WGS) entry which is preliminary data.</text>
</comment>
<gene>
    <name evidence="1" type="ORF">F7D97_14435</name>
</gene>
<evidence type="ECO:0000313" key="2">
    <source>
        <dbReference type="Proteomes" id="UP000406735"/>
    </source>
</evidence>
<sequence>MIKLSQIIILNVPKREREGKYLKKLIETSTKPYGIPVSISMDRGKGLWDNYSQALTQEVAEGTHRMVIHDDITFDRNILAKILHILSFAPENNVISFYNPTNGDYTDCYAKGKHVISTKTNFWLQASVYPNDLAKDFVETSNKMTDDQTRYDDSRLKAYLQAKGIDLYAIVPGLVQHFGAYRSTFNNPGAVGGIPRNSKTYDNQFDVESVDWESEFKNPYLAKSSKDWVKEIVNKEFLDEYKKL</sequence>